<evidence type="ECO:0000259" key="16">
    <source>
        <dbReference type="PROSITE" id="PS51416"/>
    </source>
</evidence>
<dbReference type="SUPFAM" id="SSF57850">
    <property type="entry name" value="RING/U-box"/>
    <property type="match status" value="1"/>
</dbReference>
<dbReference type="Pfam" id="PF13920">
    <property type="entry name" value="zf-C3HC4_3"/>
    <property type="match status" value="1"/>
</dbReference>
<dbReference type="InterPro" id="IPR043145">
    <property type="entry name" value="Znf_ZZ_sf"/>
</dbReference>
<dbReference type="Pfam" id="PF06701">
    <property type="entry name" value="MIB_HERC2"/>
    <property type="match status" value="2"/>
</dbReference>
<evidence type="ECO:0000256" key="10">
    <source>
        <dbReference type="ARBA" id="ARBA00022976"/>
    </source>
</evidence>
<accession>A0A0X3NYE1</accession>
<feature type="region of interest" description="Disordered" evidence="13">
    <location>
        <begin position="1077"/>
        <end position="1099"/>
    </location>
</feature>
<feature type="compositionally biased region" description="Polar residues" evidence="13">
    <location>
        <begin position="839"/>
        <end position="855"/>
    </location>
</feature>
<feature type="repeat" description="ANK" evidence="11">
    <location>
        <begin position="980"/>
        <end position="1012"/>
    </location>
</feature>
<feature type="domain" description="RING-type" evidence="14">
    <location>
        <begin position="1386"/>
        <end position="1421"/>
    </location>
</feature>
<dbReference type="GO" id="GO:0016567">
    <property type="term" value="P:protein ubiquitination"/>
    <property type="evidence" value="ECO:0007669"/>
    <property type="project" value="UniProtKB-UniPathway"/>
</dbReference>
<keyword evidence="10" id="KW-0914">Notch signaling pathway</keyword>
<name>A0A0X3NYE1_SCHSO</name>
<keyword evidence="7 12" id="KW-0863">Zinc-finger</keyword>
<feature type="repeat" description="ANK" evidence="11">
    <location>
        <begin position="745"/>
        <end position="777"/>
    </location>
</feature>
<dbReference type="GO" id="GO:0008270">
    <property type="term" value="F:zinc ion binding"/>
    <property type="evidence" value="ECO:0007669"/>
    <property type="project" value="UniProtKB-KW"/>
</dbReference>
<keyword evidence="3" id="KW-0963">Cytoplasm</keyword>
<keyword evidence="11" id="KW-0040">ANK repeat</keyword>
<dbReference type="GO" id="GO:0004842">
    <property type="term" value="F:ubiquitin-protein transferase activity"/>
    <property type="evidence" value="ECO:0007669"/>
    <property type="project" value="InterPro"/>
</dbReference>
<feature type="region of interest" description="Disordered" evidence="13">
    <location>
        <begin position="1190"/>
        <end position="1221"/>
    </location>
</feature>
<dbReference type="Pfam" id="PF00023">
    <property type="entry name" value="Ank"/>
    <property type="match status" value="2"/>
</dbReference>
<feature type="compositionally biased region" description="Basic and acidic residues" evidence="13">
    <location>
        <begin position="1190"/>
        <end position="1200"/>
    </location>
</feature>
<dbReference type="UniPathway" id="UPA00143"/>
<gene>
    <name evidence="17" type="ORF">TR123424</name>
</gene>
<proteinExistence type="predicted"/>
<evidence type="ECO:0000256" key="12">
    <source>
        <dbReference type="PROSITE-ProRule" id="PRU00228"/>
    </source>
</evidence>
<evidence type="ECO:0000256" key="13">
    <source>
        <dbReference type="SAM" id="MobiDB-lite"/>
    </source>
</evidence>
<dbReference type="PROSITE" id="PS50297">
    <property type="entry name" value="ANK_REP_REGION"/>
    <property type="match status" value="4"/>
</dbReference>
<dbReference type="PROSITE" id="PS51416">
    <property type="entry name" value="MIB_HERC2"/>
    <property type="match status" value="2"/>
</dbReference>
<organism evidence="17">
    <name type="scientific">Schistocephalus solidus</name>
    <name type="common">Tapeworm</name>
    <dbReference type="NCBI Taxonomy" id="70667"/>
    <lineage>
        <taxon>Eukaryota</taxon>
        <taxon>Metazoa</taxon>
        <taxon>Spiralia</taxon>
        <taxon>Lophotrochozoa</taxon>
        <taxon>Platyhelminthes</taxon>
        <taxon>Cestoda</taxon>
        <taxon>Eucestoda</taxon>
        <taxon>Diphyllobothriidea</taxon>
        <taxon>Diphyllobothriidae</taxon>
        <taxon>Schistocephalus</taxon>
    </lineage>
</organism>
<evidence type="ECO:0000256" key="5">
    <source>
        <dbReference type="ARBA" id="ARBA00022723"/>
    </source>
</evidence>
<keyword evidence="4" id="KW-0808">Transferase</keyword>
<evidence type="ECO:0000313" key="17">
    <source>
        <dbReference type="EMBL" id="JAP44774.1"/>
    </source>
</evidence>
<reference evidence="17" key="1">
    <citation type="submission" date="2016-01" db="EMBL/GenBank/DDBJ databases">
        <title>Reference transcriptome for the parasite Schistocephalus solidus: insights into the molecular evolution of parasitism.</title>
        <authorList>
            <person name="Hebert F.O."/>
            <person name="Grambauer S."/>
            <person name="Barber I."/>
            <person name="Landry C.R."/>
            <person name="Aubin-Horth N."/>
        </authorList>
    </citation>
    <scope>NUCLEOTIDE SEQUENCE</scope>
</reference>
<dbReference type="Gene3D" id="3.30.60.90">
    <property type="match status" value="1"/>
</dbReference>
<dbReference type="SMART" id="SM00291">
    <property type="entry name" value="ZnF_ZZ"/>
    <property type="match status" value="1"/>
</dbReference>
<dbReference type="PROSITE" id="PS01357">
    <property type="entry name" value="ZF_ZZ_1"/>
    <property type="match status" value="1"/>
</dbReference>
<sequence>MNARLADLSVCTSGIGCRVVRGPDWKWRNQDGGEGHVGSLRRFEARGEAVVLWDSGIVANYRCGALGFDLRVLDSSPTGEKHADCICEGCNESPIYGIRWKCMLCLNVDLCSSCYHGDKHCLNHRFLRITAPCKTRVAVGRRMKARKIDAVGLFPKARVVRGFDWRWGTQDCAEGVVNSLLLSGSTSRDPASSSSSAMSVPCQGRIIDRRDWYQWAPRSAVSVAWDSGAYNVYRVGYMGMVDLKAVRPAKGGSYYVDHLPLLADLRDMTVVENFQPAGVSRPLDNLTPTVAAAAAAAAPTWLNLETGRRASWHRRQVQIRESLHSTPSESTEFETGALTFASSNSSFDAVEFGDRLPLTEAVLNEGAITDSGGTMPLSQRPSSTPSQHTTQEYVQQPEASSQGRLRSGRTVNEGSDPTRSRGQNSRTLLADLFCAGGGTSGPGSVNDPSSPPRSRVAPENSGNRTLRTPIMLNRAPVGTTAATAVCRQAVASVAQSSSTDSRPIAGASLVGATLRLRPGAVIQLRLRSMSNEASPSGSEYLSLPSVVERVDDASGSVVLMVPQTGQRFTLTSSHQQCTSAAATAASLPPASPAQVPVSVQTHSASRHGEDQTRQQSSARQAASSVLTRMRRRDSYSRGGVSGSQTPAQPTQAATAGSSSEAAGHSARESSVPESQSSLPPRSDRETYATGDRDSMPPASTSRGNCSRQSGKHVAEELMFAAAEGNVKKITWLIKHSEIDVNTHYAGGTALHIACQAGHLNCVDVLLRHGAECKQLDADGNQALHSAAQGGCVNVLRRIAMHCLEHVPATSIGPSNYPPGQRLPSGPTVENATACDPAANTDSAAVTGTSDPSVNDPSPLVQPASEQPLDVNSRNALRQTPLHLAAVGRHLDCARCLLEEFNALPSLQDCDGDTPLHDAISGQNLAMVELLLSDRADLTITNSLGHNCLHHGALVGDAGVFSALLAQCFHMPWLLDEPRPDGFTPLHLAVLYSHLDVVDALLVAGANVNAESAILLSGASVALGSRLTPLHLAVQKAHTTITCLLLAHGANACARDAADKRPIDLILPLLAPTARPRTAETGLTSPLSNSNTSPIQAGGCTDTPGATASHNDCGVELSMIPFLASVARFLITSANSVSSSRPAPGSHLEGASPLRKRIESIVQTTLNSGTPATVLIAACLAAAMGLERQKRADFERQRQDQQQETQPTQSLPSLLTDNEAISGSEDPFHTRVFSSLGNPVIELALQQCYLEACLSNSATTNTPHQSPTDPSVYPQFVSRSPDVDPASSATALNDFFASATTTDNRACDRIVGDNLLQSGTGSPTGSSMSIANFLMPSDWSADVSSTVASTSNPTSLAPATEKNNQQSRVTSILPLNLKDVSEELRECLVCSIADRAALLIPCGHVVACQNCTQLLKKCITCRQPITGYREVSLDFPQCDLFFSCCSLPALHFPCSP</sequence>
<feature type="compositionally biased region" description="Polar residues" evidence="13">
    <location>
        <begin position="1209"/>
        <end position="1220"/>
    </location>
</feature>
<dbReference type="InterPro" id="IPR037252">
    <property type="entry name" value="Mib_Herc2_sf"/>
</dbReference>
<feature type="compositionally biased region" description="Low complexity" evidence="13">
    <location>
        <begin position="581"/>
        <end position="600"/>
    </location>
</feature>
<evidence type="ECO:0000256" key="4">
    <source>
        <dbReference type="ARBA" id="ARBA00022679"/>
    </source>
</evidence>
<dbReference type="GO" id="GO:0005737">
    <property type="term" value="C:cytoplasm"/>
    <property type="evidence" value="ECO:0007669"/>
    <property type="project" value="UniProtKB-SubCell"/>
</dbReference>
<dbReference type="PRINTS" id="PR01415">
    <property type="entry name" value="ANKYRIN"/>
</dbReference>
<evidence type="ECO:0000256" key="8">
    <source>
        <dbReference type="ARBA" id="ARBA00022786"/>
    </source>
</evidence>
<feature type="compositionally biased region" description="Low complexity" evidence="13">
    <location>
        <begin position="613"/>
        <end position="624"/>
    </location>
</feature>
<evidence type="ECO:0000256" key="9">
    <source>
        <dbReference type="ARBA" id="ARBA00022833"/>
    </source>
</evidence>
<feature type="compositionally biased region" description="Polar residues" evidence="13">
    <location>
        <begin position="376"/>
        <end position="427"/>
    </location>
</feature>
<feature type="repeat" description="ANK" evidence="11">
    <location>
        <begin position="1024"/>
        <end position="1056"/>
    </location>
</feature>
<feature type="compositionally biased region" description="Polar residues" evidence="13">
    <location>
        <begin position="697"/>
        <end position="708"/>
    </location>
</feature>
<dbReference type="Gene3D" id="3.30.40.10">
    <property type="entry name" value="Zinc/RING finger domain, C3HC4 (zinc finger)"/>
    <property type="match status" value="1"/>
</dbReference>
<feature type="domain" description="MIB/HERC2" evidence="16">
    <location>
        <begin position="145"/>
        <end position="249"/>
    </location>
</feature>
<dbReference type="PROSITE" id="PS50135">
    <property type="entry name" value="ZF_ZZ_2"/>
    <property type="match status" value="1"/>
</dbReference>
<evidence type="ECO:0000256" key="2">
    <source>
        <dbReference type="ARBA" id="ARBA00004906"/>
    </source>
</evidence>
<evidence type="ECO:0000256" key="11">
    <source>
        <dbReference type="PROSITE-ProRule" id="PRU00023"/>
    </source>
</evidence>
<evidence type="ECO:0000256" key="7">
    <source>
        <dbReference type="ARBA" id="ARBA00022771"/>
    </source>
</evidence>
<keyword evidence="8" id="KW-0833">Ubl conjugation pathway</keyword>
<dbReference type="PANTHER" id="PTHR24202:SF4">
    <property type="entry name" value="E3 UBIQUITIN-PROTEIN LIGASE MIB2-RELATED"/>
    <property type="match status" value="1"/>
</dbReference>
<dbReference type="GO" id="GO:0007219">
    <property type="term" value="P:Notch signaling pathway"/>
    <property type="evidence" value="ECO:0007669"/>
    <property type="project" value="UniProtKB-KW"/>
</dbReference>
<evidence type="ECO:0000256" key="1">
    <source>
        <dbReference type="ARBA" id="ARBA00004496"/>
    </source>
</evidence>
<protein>
    <recommendedName>
        <fullName evidence="18">RING-type E3 ubiquitin transferase</fullName>
    </recommendedName>
</protein>
<dbReference type="SUPFAM" id="SSF48403">
    <property type="entry name" value="Ankyrin repeat"/>
    <property type="match status" value="2"/>
</dbReference>
<dbReference type="SMART" id="SM00248">
    <property type="entry name" value="ANK"/>
    <property type="match status" value="8"/>
</dbReference>
<comment type="pathway">
    <text evidence="2">Protein modification; protein ubiquitination.</text>
</comment>
<dbReference type="InterPro" id="IPR002110">
    <property type="entry name" value="Ankyrin_rpt"/>
</dbReference>
<feature type="region of interest" description="Disordered" evidence="13">
    <location>
        <begin position="813"/>
        <end position="866"/>
    </location>
</feature>
<feature type="repeat" description="ANK" evidence="11">
    <location>
        <begin position="910"/>
        <end position="942"/>
    </location>
</feature>
<dbReference type="Gene3D" id="2.30.30.40">
    <property type="entry name" value="SH3 Domains"/>
    <property type="match status" value="2"/>
</dbReference>
<keyword evidence="9" id="KW-0862">Zinc</keyword>
<comment type="subcellular location">
    <subcellularLocation>
        <location evidence="1">Cytoplasm</location>
    </subcellularLocation>
</comment>
<dbReference type="InterPro" id="IPR036770">
    <property type="entry name" value="Ankyrin_rpt-contain_sf"/>
</dbReference>
<feature type="compositionally biased region" description="Low complexity" evidence="13">
    <location>
        <begin position="642"/>
        <end position="664"/>
    </location>
</feature>
<dbReference type="Pfam" id="PF00569">
    <property type="entry name" value="ZZ"/>
    <property type="match status" value="1"/>
</dbReference>
<evidence type="ECO:0000259" key="15">
    <source>
        <dbReference type="PROSITE" id="PS50135"/>
    </source>
</evidence>
<dbReference type="EMBL" id="GEEE01018451">
    <property type="protein sequence ID" value="JAP44774.1"/>
    <property type="molecule type" value="Transcribed_RNA"/>
</dbReference>
<dbReference type="InterPro" id="IPR013083">
    <property type="entry name" value="Znf_RING/FYVE/PHD"/>
</dbReference>
<feature type="compositionally biased region" description="Basic and acidic residues" evidence="13">
    <location>
        <begin position="681"/>
        <end position="694"/>
    </location>
</feature>
<feature type="domain" description="ZZ-type" evidence="15">
    <location>
        <begin position="82"/>
        <end position="134"/>
    </location>
</feature>
<evidence type="ECO:0008006" key="18">
    <source>
        <dbReference type="Google" id="ProtNLM"/>
    </source>
</evidence>
<evidence type="ECO:0000256" key="3">
    <source>
        <dbReference type="ARBA" id="ARBA00022490"/>
    </source>
</evidence>
<dbReference type="PROSITE" id="PS50088">
    <property type="entry name" value="ANK_REPEAT"/>
    <property type="match status" value="4"/>
</dbReference>
<dbReference type="InterPro" id="IPR010606">
    <property type="entry name" value="Mib_Herc2"/>
</dbReference>
<dbReference type="InterPro" id="IPR000433">
    <property type="entry name" value="Znf_ZZ"/>
</dbReference>
<keyword evidence="5" id="KW-0479">Metal-binding</keyword>
<feature type="compositionally biased region" description="Polar residues" evidence="13">
    <location>
        <begin position="1080"/>
        <end position="1094"/>
    </location>
</feature>
<evidence type="ECO:0000256" key="6">
    <source>
        <dbReference type="ARBA" id="ARBA00022737"/>
    </source>
</evidence>
<dbReference type="Gene3D" id="1.25.40.20">
    <property type="entry name" value="Ankyrin repeat-containing domain"/>
    <property type="match status" value="3"/>
</dbReference>
<feature type="region of interest" description="Disordered" evidence="13">
    <location>
        <begin position="581"/>
        <end position="709"/>
    </location>
</feature>
<dbReference type="PANTHER" id="PTHR24202">
    <property type="entry name" value="E3 UBIQUITIN-PROTEIN LIGASE MIB2"/>
    <property type="match status" value="1"/>
</dbReference>
<feature type="region of interest" description="Disordered" evidence="13">
    <location>
        <begin position="367"/>
        <end position="464"/>
    </location>
</feature>
<dbReference type="SUPFAM" id="SSF159034">
    <property type="entry name" value="Mib/herc2 domain-like"/>
    <property type="match status" value="2"/>
</dbReference>
<dbReference type="InterPro" id="IPR001841">
    <property type="entry name" value="Znf_RING"/>
</dbReference>
<keyword evidence="6" id="KW-0677">Repeat</keyword>
<dbReference type="Pfam" id="PF12796">
    <property type="entry name" value="Ank_2"/>
    <property type="match status" value="2"/>
</dbReference>
<feature type="domain" description="MIB/HERC2" evidence="16">
    <location>
        <begin position="5"/>
        <end position="76"/>
    </location>
</feature>
<dbReference type="PROSITE" id="PS50089">
    <property type="entry name" value="ZF_RING_2"/>
    <property type="match status" value="1"/>
</dbReference>
<evidence type="ECO:0000259" key="14">
    <source>
        <dbReference type="PROSITE" id="PS50089"/>
    </source>
</evidence>